<feature type="domain" description="Solute-binding protein family 3/N-terminal" evidence="5">
    <location>
        <begin position="82"/>
        <end position="299"/>
    </location>
</feature>
<reference evidence="6 7" key="1">
    <citation type="submission" date="2017-09" db="EMBL/GenBank/DDBJ databases">
        <title>Depth-based differentiation of microbial function through sediment-hosted aquifers and enrichment of novel symbionts in the deep terrestrial subsurface.</title>
        <authorList>
            <person name="Probst A.J."/>
            <person name="Ladd B."/>
            <person name="Jarett J.K."/>
            <person name="Geller-Mcgrath D.E."/>
            <person name="Sieber C.M."/>
            <person name="Emerson J.B."/>
            <person name="Anantharaman K."/>
            <person name="Thomas B.C."/>
            <person name="Malmstrom R."/>
            <person name="Stieglmeier M."/>
            <person name="Klingl A."/>
            <person name="Woyke T."/>
            <person name="Ryan C.M."/>
            <person name="Banfield J.F."/>
        </authorList>
    </citation>
    <scope>NUCLEOTIDE SEQUENCE [LARGE SCALE GENOMIC DNA]</scope>
    <source>
        <strain evidence="6">CG22_combo_CG10-13_8_21_14_all_39_12</strain>
    </source>
</reference>
<dbReference type="Proteomes" id="UP000228495">
    <property type="component" value="Unassembled WGS sequence"/>
</dbReference>
<protein>
    <recommendedName>
        <fullName evidence="5">Solute-binding protein family 3/N-terminal domain-containing protein</fullName>
    </recommendedName>
</protein>
<dbReference type="EMBL" id="PCSU01000029">
    <property type="protein sequence ID" value="PIP56652.1"/>
    <property type="molecule type" value="Genomic_DNA"/>
</dbReference>
<evidence type="ECO:0000256" key="3">
    <source>
        <dbReference type="ARBA" id="ARBA00022729"/>
    </source>
</evidence>
<dbReference type="AlphaFoldDB" id="A0A2H0BG49"/>
<evidence type="ECO:0000259" key="5">
    <source>
        <dbReference type="SMART" id="SM00062"/>
    </source>
</evidence>
<proteinExistence type="inferred from homology"/>
<dbReference type="InterPro" id="IPR018313">
    <property type="entry name" value="SBP_3_CS"/>
</dbReference>
<evidence type="ECO:0000256" key="4">
    <source>
        <dbReference type="RuleBase" id="RU003744"/>
    </source>
</evidence>
<dbReference type="SMART" id="SM00062">
    <property type="entry name" value="PBPb"/>
    <property type="match status" value="1"/>
</dbReference>
<evidence type="ECO:0000313" key="7">
    <source>
        <dbReference type="Proteomes" id="UP000228495"/>
    </source>
</evidence>
<dbReference type="PANTHER" id="PTHR35936:SF17">
    <property type="entry name" value="ARGININE-BINDING EXTRACELLULAR PROTEIN ARTP"/>
    <property type="match status" value="1"/>
</dbReference>
<dbReference type="Gene3D" id="3.40.190.10">
    <property type="entry name" value="Periplasmic binding protein-like II"/>
    <property type="match status" value="2"/>
</dbReference>
<gene>
    <name evidence="6" type="ORF">COX05_01930</name>
</gene>
<evidence type="ECO:0000256" key="1">
    <source>
        <dbReference type="ARBA" id="ARBA00004196"/>
    </source>
</evidence>
<dbReference type="InterPro" id="IPR001638">
    <property type="entry name" value="Solute-binding_3/MltF_N"/>
</dbReference>
<name>A0A2H0BG49_UNCKA</name>
<evidence type="ECO:0000256" key="2">
    <source>
        <dbReference type="ARBA" id="ARBA00010333"/>
    </source>
</evidence>
<keyword evidence="3" id="KW-0732">Signal</keyword>
<dbReference type="Pfam" id="PF00497">
    <property type="entry name" value="SBP_bac_3"/>
    <property type="match status" value="1"/>
</dbReference>
<comment type="similarity">
    <text evidence="2 4">Belongs to the bacterial solute-binding protein 3 family.</text>
</comment>
<sequence length="299" mass="33066">MIDSEIILMEKTVLSSETHPEVANEIEPQIKPAFNYKPYVLIGSAATLLILTAAFLPQYLDNKITPTPAQKPNVEKIISNKTIVIGTDATYPPMETLDDSGNLVGYDIDLGEKIAEDLGVTATFKNIEWDNLFTALENGDVDVIISAVTINEERKLLYDFSDAYLNAGQVIITQKSNNTISDVADLDGKKIAVQTETTNETEAQKYTSEDLVISYDNFEDATTALVNGQVDSIFSDLTNAKGIVQNNPTLKIASSPFTNDFYGIVIRPSEIDLTNRIDEALNSLRQQGFLVFLQQKWLE</sequence>
<dbReference type="PROSITE" id="PS01039">
    <property type="entry name" value="SBP_BACTERIAL_3"/>
    <property type="match status" value="1"/>
</dbReference>
<comment type="subcellular location">
    <subcellularLocation>
        <location evidence="1">Cell envelope</location>
    </subcellularLocation>
</comment>
<accession>A0A2H0BG49</accession>
<dbReference type="SUPFAM" id="SSF53850">
    <property type="entry name" value="Periplasmic binding protein-like II"/>
    <property type="match status" value="1"/>
</dbReference>
<comment type="caution">
    <text evidence="6">The sequence shown here is derived from an EMBL/GenBank/DDBJ whole genome shotgun (WGS) entry which is preliminary data.</text>
</comment>
<organism evidence="6 7">
    <name type="scientific">candidate division WWE3 bacterium CG22_combo_CG10-13_8_21_14_all_39_12</name>
    <dbReference type="NCBI Taxonomy" id="1975094"/>
    <lineage>
        <taxon>Bacteria</taxon>
        <taxon>Katanobacteria</taxon>
    </lineage>
</organism>
<dbReference type="GO" id="GO:0030313">
    <property type="term" value="C:cell envelope"/>
    <property type="evidence" value="ECO:0007669"/>
    <property type="project" value="UniProtKB-SubCell"/>
</dbReference>
<evidence type="ECO:0000313" key="6">
    <source>
        <dbReference type="EMBL" id="PIP56652.1"/>
    </source>
</evidence>
<dbReference type="PANTHER" id="PTHR35936">
    <property type="entry name" value="MEMBRANE-BOUND LYTIC MUREIN TRANSGLYCOSYLASE F"/>
    <property type="match status" value="1"/>
</dbReference>